<dbReference type="GO" id="GO:0060041">
    <property type="term" value="P:retina development in camera-type eye"/>
    <property type="evidence" value="ECO:0007669"/>
    <property type="project" value="TreeGrafter"/>
</dbReference>
<feature type="compositionally biased region" description="Basic and acidic residues" evidence="6">
    <location>
        <begin position="1305"/>
        <end position="1314"/>
    </location>
</feature>
<dbReference type="InterPro" id="IPR003533">
    <property type="entry name" value="Doublecortin_dom"/>
</dbReference>
<evidence type="ECO:0000256" key="2">
    <source>
        <dbReference type="ARBA" id="ARBA00004496"/>
    </source>
</evidence>
<dbReference type="GO" id="GO:0042461">
    <property type="term" value="P:photoreceptor cell development"/>
    <property type="evidence" value="ECO:0007669"/>
    <property type="project" value="TreeGrafter"/>
</dbReference>
<sequence>MSNTPIQEKPIQAGSPASGPLQPSRSVQPMSDPSVPKRLCFYKSGDHTFGGHRVVINARTFKTFDALLDALSKKVPLPFGVRTITTPRGTHLVKGLDDLQDGGSYLCSDQKRVKPVNLEEVNRRQVPWNMPRAFSVGRRRRQFGSLGRADDSGGRPVKVAERVVVRTPKRLVVIKNKDPDVRRTIVLQKRTAPTFDALLDYLSQILQFPVLKLYSIDGRRVSLAGLILCSGFLVAAGNEPFRLSNNSFQRTNQTVQAIGRCSRNFSSSSEQYIINQINKSRKGSANSHTRSPEFHPTCMETCRSATAAGQRNAGLLPQDDDIEKSFRVNQDGSMTVEMKVRLTIKEEEMLHWTTTVSRSSLRRRTLGASVAESGNISPDSNIYVAKGSSHLCEDEAKKANQPPASEAKVCFNNVGEARKRFRCASTPGSHRVMKEASFETVKMLTESGVQGSTLGHYSYLERTTEGDTMEGYCRVRHSSSSSQPVPKPRKTILKGNTTSLLKSSGVAEVLKIENDGTEVRETVMRIYERQGKTEEKTETKEIEDYCQTPSDTLRVTASCLSVPLTAKEETPINVSMAKVEPTHQQTCVWSKNSSESNNESPSSQINILSPKAKLKPVLQELCSSIQSIQMTSDQSSSPLDFSYHVASVFGSSCKSVLSFLSVMALRDSLTSDSTDSMNDSEAMLLLKFLQNISAIEDQDEQRASLIDLHSGASPQFMKCWMDFQTWRENLETQSLIPKFQDTQESIWVQGVIVDQLMKEFNMPYDLRREISSALQQAPAEECDVLEPDKNYLESADLEQVVQDPDLKQFCDNVCIHESTNDKDDLSSWPGGMEEEHAKETGCESKEPNVSLGDTGKIQVREENIKGAEDHMEESKEALDEGETEQKGSEEDTEEEAVLKEEGEEEELGKEGTKNKESEEKSKVVEEAGNKKIDERQEARQDGAETDLSKSNEENVDEEVDKEGEEDNIEEEKNDKDDADENVEKEETEVLSFDNKEGNADMCELTPEKQQVCLEEQSEKLEENEESTRETNPEESVDQVEMVGGIKDETESDYNLECYQKPNPVVEVTANELDEGLKAVANDKEDDDNIEENMEAEGTEVLNEDSNENDHVDIPESLMEWDLVKQTKKLEEESRDICAEEESLDEVAGHTPHEVDIEDSLGWSLEPNPEVEGIANVPSEGKDDDNVEKNMEEEGTEVLNEDKNKKGNNGADVHDPTTDEGQVDIIEQREVLEMDREDTRETTPEEESQEKVEEPIRTPSETGSEDDLGCSKEQNTEVEGKASLPNEGSEKVDYNKEDYMEDEGRDTDGYEKGNDNDVDIPEPTTDEEKIDEIELLEKREKNEKDTRETSPKKVFVDQVEMPDRPRVEAESEDDLGCSLKANTEVEDTESPHDEGIEEIEDVGEKGDDSEDEKDQDEIEENMQTEGTDILSEMNNEEGILAIPEPAMDMKQVNLNEQTGKLEEEEEGTYPKEESGEKVEEPNGTPTETKSENGLRFQEPNPEVKGSLSAPSEGVEEVVNEKDVAVEDEDQEKDDIEDNMEGERTEVLSEDNNIKGYGDDAVVPEPTADAEQENLTEQIEKLDEEDTCPEKESGEEDLTASVPDETLGTNPQNESVEKENLNMDHGTESPLEYLSDERFVENKARENKAGIHPQDRSNTLSHPVEISQELLDFVNSALQSSSLIFTYDDHGNIRIEPDRAQITEIKTTLHPAIQRDCTYGSKCLQSPITSDLSDYRPESFESGPYQSQDSEAITSENNENASESFPEGLTERTNPQSATSKILKSHSEGGSFSSSDSLTKGSRKVLSCCKKGDNDPSSLTEQNPEPGNGILIDQGRWLLKENHLIRNSPPVSEGMYRDLDTTSEDMGNSSEESQTHKIRQHTLLGAISSSDLEELAKPQPPRCSYFTMPHGSDSDPFPDDTSDQSRSKDTNCAKGRGFRVSPVTDTSKTLANKNCSLSSFASVEFKIADRKVYPEGEESTAGVEARGIPGDRHQSQDSADAINVRCGQYCQIL</sequence>
<feature type="compositionally biased region" description="Basic and acidic residues" evidence="6">
    <location>
        <begin position="908"/>
        <end position="952"/>
    </location>
</feature>
<feature type="compositionally biased region" description="Acidic residues" evidence="6">
    <location>
        <begin position="890"/>
        <end position="907"/>
    </location>
</feature>
<reference evidence="8" key="1">
    <citation type="submission" date="2025-08" db="UniProtKB">
        <authorList>
            <consortium name="Ensembl"/>
        </authorList>
    </citation>
    <scope>IDENTIFICATION</scope>
</reference>
<reference evidence="8" key="2">
    <citation type="submission" date="2025-09" db="UniProtKB">
        <authorList>
            <consortium name="Ensembl"/>
        </authorList>
    </citation>
    <scope>IDENTIFICATION</scope>
</reference>
<feature type="region of interest" description="Disordered" evidence="6">
    <location>
        <begin position="1159"/>
        <end position="1611"/>
    </location>
</feature>
<feature type="region of interest" description="Disordered" evidence="6">
    <location>
        <begin position="585"/>
        <end position="604"/>
    </location>
</feature>
<dbReference type="Pfam" id="PF03607">
    <property type="entry name" value="DCX"/>
    <property type="match status" value="2"/>
</dbReference>
<organism evidence="8 9">
    <name type="scientific">Hippocampus comes</name>
    <name type="common">Tiger tail seahorse</name>
    <dbReference type="NCBI Taxonomy" id="109280"/>
    <lineage>
        <taxon>Eukaryota</taxon>
        <taxon>Metazoa</taxon>
        <taxon>Chordata</taxon>
        <taxon>Craniata</taxon>
        <taxon>Vertebrata</taxon>
        <taxon>Euteleostomi</taxon>
        <taxon>Actinopterygii</taxon>
        <taxon>Neopterygii</taxon>
        <taxon>Teleostei</taxon>
        <taxon>Neoteleostei</taxon>
        <taxon>Acanthomorphata</taxon>
        <taxon>Syngnathiaria</taxon>
        <taxon>Syngnathiformes</taxon>
        <taxon>Syngnathoidei</taxon>
        <taxon>Syngnathidae</taxon>
        <taxon>Hippocampus</taxon>
    </lineage>
</organism>
<dbReference type="GO" id="GO:0005930">
    <property type="term" value="C:axoneme"/>
    <property type="evidence" value="ECO:0007669"/>
    <property type="project" value="TreeGrafter"/>
</dbReference>
<evidence type="ECO:0000313" key="8">
    <source>
        <dbReference type="Ensembl" id="ENSHCOP00000015507.1"/>
    </source>
</evidence>
<dbReference type="PROSITE" id="PS50309">
    <property type="entry name" value="DC"/>
    <property type="match status" value="2"/>
</dbReference>
<evidence type="ECO:0000256" key="3">
    <source>
        <dbReference type="ARBA" id="ARBA00022490"/>
    </source>
</evidence>
<feature type="compositionally biased region" description="Acidic residues" evidence="6">
    <location>
        <begin position="953"/>
        <end position="969"/>
    </location>
</feature>
<keyword evidence="9" id="KW-1185">Reference proteome</keyword>
<feature type="compositionally biased region" description="Acidic residues" evidence="6">
    <location>
        <begin position="1524"/>
        <end position="1538"/>
    </location>
</feature>
<feature type="region of interest" description="Disordered" evidence="6">
    <location>
        <begin position="1"/>
        <end position="33"/>
    </location>
</feature>
<dbReference type="Ensembl" id="ENSHCOT00000023431.1">
    <property type="protein sequence ID" value="ENSHCOP00000015507.1"/>
    <property type="gene ID" value="ENSHCOG00000019140.1"/>
</dbReference>
<proteinExistence type="predicted"/>
<feature type="region of interest" description="Disordered" evidence="6">
    <location>
        <begin position="1845"/>
        <end position="1876"/>
    </location>
</feature>
<evidence type="ECO:0000256" key="4">
    <source>
        <dbReference type="ARBA" id="ARBA00022737"/>
    </source>
</evidence>
<keyword evidence="5" id="KW-0966">Cell projection</keyword>
<name>A0A3Q2YQ05_HIPCM</name>
<feature type="region of interest" description="Disordered" evidence="6">
    <location>
        <begin position="1893"/>
        <end position="1932"/>
    </location>
</feature>
<evidence type="ECO:0000256" key="6">
    <source>
        <dbReference type="SAM" id="MobiDB-lite"/>
    </source>
</evidence>
<dbReference type="SMART" id="SM00537">
    <property type="entry name" value="DCX"/>
    <property type="match status" value="2"/>
</dbReference>
<dbReference type="OMA" id="AMLMMES"/>
<dbReference type="GO" id="GO:0035556">
    <property type="term" value="P:intracellular signal transduction"/>
    <property type="evidence" value="ECO:0007669"/>
    <property type="project" value="InterPro"/>
</dbReference>
<dbReference type="InterPro" id="IPR036572">
    <property type="entry name" value="Doublecortin_dom_sf"/>
</dbReference>
<protein>
    <submittedName>
        <fullName evidence="8">Uncharacterized LOC109520473</fullName>
    </submittedName>
</protein>
<feature type="compositionally biased region" description="Basic and acidic residues" evidence="6">
    <location>
        <begin position="858"/>
        <end position="889"/>
    </location>
</feature>
<feature type="compositionally biased region" description="Low complexity" evidence="6">
    <location>
        <begin position="1786"/>
        <end position="1798"/>
    </location>
</feature>
<feature type="compositionally biased region" description="Basic and acidic residues" evidence="6">
    <location>
        <begin position="1467"/>
        <end position="1479"/>
    </location>
</feature>
<dbReference type="Proteomes" id="UP000264820">
    <property type="component" value="Unplaced"/>
</dbReference>
<dbReference type="STRING" id="109280.ENSHCOP00000015507"/>
<feature type="compositionally biased region" description="Polar residues" evidence="6">
    <location>
        <begin position="21"/>
        <end position="31"/>
    </location>
</feature>
<feature type="compositionally biased region" description="Basic and acidic residues" evidence="6">
    <location>
        <begin position="1016"/>
        <end position="1031"/>
    </location>
</feature>
<feature type="domain" description="Doublecortin" evidence="7">
    <location>
        <begin position="37"/>
        <end position="119"/>
    </location>
</feature>
<evidence type="ECO:0000259" key="7">
    <source>
        <dbReference type="PROSITE" id="PS50309"/>
    </source>
</evidence>
<dbReference type="Gene3D" id="3.10.20.230">
    <property type="entry name" value="Doublecortin domain"/>
    <property type="match status" value="2"/>
</dbReference>
<feature type="compositionally biased region" description="Polar residues" evidence="6">
    <location>
        <begin position="1742"/>
        <end position="1761"/>
    </location>
</feature>
<evidence type="ECO:0000256" key="5">
    <source>
        <dbReference type="ARBA" id="ARBA00023273"/>
    </source>
</evidence>
<evidence type="ECO:0000313" key="9">
    <source>
        <dbReference type="Proteomes" id="UP000264820"/>
    </source>
</evidence>
<feature type="compositionally biased region" description="Low complexity" evidence="6">
    <location>
        <begin position="590"/>
        <end position="603"/>
    </location>
</feature>
<dbReference type="GeneTree" id="ENSGT00940000154242"/>
<dbReference type="PANTHER" id="PTHR23005">
    <property type="entry name" value="RETINITIS PIGMENTOSA 1 PROTEIN"/>
    <property type="match status" value="1"/>
</dbReference>
<keyword evidence="3" id="KW-0963">Cytoplasm</keyword>
<feature type="region of interest" description="Disordered" evidence="6">
    <location>
        <begin position="1976"/>
        <end position="1995"/>
    </location>
</feature>
<feature type="domain" description="Doublecortin" evidence="7">
    <location>
        <begin position="169"/>
        <end position="247"/>
    </location>
</feature>
<feature type="region of interest" description="Disordered" evidence="6">
    <location>
        <begin position="820"/>
        <end position="1040"/>
    </location>
</feature>
<evidence type="ECO:0000256" key="1">
    <source>
        <dbReference type="ARBA" id="ARBA00004316"/>
    </source>
</evidence>
<feature type="compositionally biased region" description="Acidic residues" evidence="6">
    <location>
        <begin position="1580"/>
        <end position="1596"/>
    </location>
</feature>
<feature type="compositionally biased region" description="Basic and acidic residues" evidence="6">
    <location>
        <begin position="1334"/>
        <end position="1368"/>
    </location>
</feature>
<feature type="compositionally biased region" description="Basic and acidic residues" evidence="6">
    <location>
        <begin position="833"/>
        <end position="846"/>
    </location>
</feature>
<dbReference type="GO" id="GO:0035082">
    <property type="term" value="P:axoneme assembly"/>
    <property type="evidence" value="ECO:0007669"/>
    <property type="project" value="TreeGrafter"/>
</dbReference>
<comment type="subcellular location">
    <subcellularLocation>
        <location evidence="1">Cell projection</location>
    </subcellularLocation>
    <subcellularLocation>
        <location evidence="2">Cytoplasm</location>
    </subcellularLocation>
</comment>
<feature type="compositionally biased region" description="Acidic residues" evidence="6">
    <location>
        <begin position="1315"/>
        <end position="1333"/>
    </location>
</feature>
<dbReference type="FunFam" id="3.10.20.230:FF:000006">
    <property type="entry name" value="Oxygen-regulated protein 1"/>
    <property type="match status" value="1"/>
</dbReference>
<accession>A0A3Q2YQ05</accession>
<dbReference type="GO" id="GO:0043005">
    <property type="term" value="C:neuron projection"/>
    <property type="evidence" value="ECO:0007669"/>
    <property type="project" value="UniProtKB-ARBA"/>
</dbReference>
<feature type="compositionally biased region" description="Acidic residues" evidence="6">
    <location>
        <begin position="976"/>
        <end position="988"/>
    </location>
</feature>
<feature type="region of interest" description="Disordered" evidence="6">
    <location>
        <begin position="1726"/>
        <end position="1827"/>
    </location>
</feature>
<feature type="compositionally biased region" description="Basic and acidic residues" evidence="6">
    <location>
        <begin position="1225"/>
        <end position="1255"/>
    </location>
</feature>
<feature type="compositionally biased region" description="Acidic residues" evidence="6">
    <location>
        <begin position="1394"/>
        <end position="1421"/>
    </location>
</feature>
<dbReference type="PANTHER" id="PTHR23005:SF4">
    <property type="entry name" value="OXYGEN-REGULATED PROTEIN 1"/>
    <property type="match status" value="1"/>
</dbReference>
<feature type="compositionally biased region" description="Polar residues" evidence="6">
    <location>
        <begin position="1769"/>
        <end position="1780"/>
    </location>
</feature>
<keyword evidence="4" id="KW-0677">Repeat</keyword>
<dbReference type="SUPFAM" id="SSF89837">
    <property type="entry name" value="Doublecortin (DC)"/>
    <property type="match status" value="2"/>
</dbReference>
<feature type="compositionally biased region" description="Basic and acidic residues" evidence="6">
    <location>
        <begin position="1287"/>
        <end position="1297"/>
    </location>
</feature>
<feature type="compositionally biased region" description="Polar residues" evidence="6">
    <location>
        <begin position="1813"/>
        <end position="1823"/>
    </location>
</feature>